<dbReference type="SMART" id="SM00409">
    <property type="entry name" value="IG"/>
    <property type="match status" value="1"/>
</dbReference>
<dbReference type="Proteomes" id="UP000675881">
    <property type="component" value="Chromosome 7"/>
</dbReference>
<dbReference type="Gene3D" id="2.60.40.10">
    <property type="entry name" value="Immunoglobulins"/>
    <property type="match status" value="1"/>
</dbReference>
<evidence type="ECO:0000256" key="8">
    <source>
        <dbReference type="ARBA" id="ARBA00023319"/>
    </source>
</evidence>
<keyword evidence="7" id="KW-0325">Glycoprotein</keyword>
<evidence type="ECO:0000256" key="2">
    <source>
        <dbReference type="ARBA" id="ARBA00022475"/>
    </source>
</evidence>
<dbReference type="InterPro" id="IPR003598">
    <property type="entry name" value="Ig_sub2"/>
</dbReference>
<dbReference type="InterPro" id="IPR051170">
    <property type="entry name" value="Neural/epithelial_adhesion"/>
</dbReference>
<dbReference type="PANTHER" id="PTHR12231">
    <property type="entry name" value="CTX-RELATED TYPE I TRANSMEMBRANE PROTEIN"/>
    <property type="match status" value="1"/>
</dbReference>
<evidence type="ECO:0000256" key="3">
    <source>
        <dbReference type="ARBA" id="ARBA00022729"/>
    </source>
</evidence>
<evidence type="ECO:0000256" key="5">
    <source>
        <dbReference type="ARBA" id="ARBA00023136"/>
    </source>
</evidence>
<protein>
    <submittedName>
        <fullName evidence="9">HNT</fullName>
    </submittedName>
</protein>
<dbReference type="SUPFAM" id="SSF48726">
    <property type="entry name" value="Immunoglobulin"/>
    <property type="match status" value="1"/>
</dbReference>
<dbReference type="SMART" id="SM00408">
    <property type="entry name" value="IGc2"/>
    <property type="match status" value="1"/>
</dbReference>
<dbReference type="AlphaFoldDB" id="A0A7R8D5K0"/>
<evidence type="ECO:0000256" key="6">
    <source>
        <dbReference type="ARBA" id="ARBA00023157"/>
    </source>
</evidence>
<keyword evidence="10" id="KW-1185">Reference proteome</keyword>
<evidence type="ECO:0000313" key="9">
    <source>
        <dbReference type="EMBL" id="CAF3006884.1"/>
    </source>
</evidence>
<sequence>MYIFLSVPPDILFEETSSDITVTENQNTTLNCRATGTPEPTIMWRREDGESFTIRDGRMKKRLDRFFGERLLLQRIRRKDMGVFMCIAQNSVPPAVSVRVFLNVNCE</sequence>
<keyword evidence="8" id="KW-0393">Immunoglobulin domain</keyword>
<dbReference type="Pfam" id="PF13927">
    <property type="entry name" value="Ig_3"/>
    <property type="match status" value="1"/>
</dbReference>
<dbReference type="InterPro" id="IPR003599">
    <property type="entry name" value="Ig_sub"/>
</dbReference>
<dbReference type="InterPro" id="IPR036179">
    <property type="entry name" value="Ig-like_dom_sf"/>
</dbReference>
<dbReference type="PANTHER" id="PTHR12231:SF105">
    <property type="entry name" value="LACHESIN-LIKE PROTEIN"/>
    <property type="match status" value="1"/>
</dbReference>
<dbReference type="FunFam" id="2.60.40.10:FF:000328">
    <property type="entry name" value="CLUMA_CG000981, isoform A"/>
    <property type="match status" value="1"/>
</dbReference>
<dbReference type="GO" id="GO:0043005">
    <property type="term" value="C:neuron projection"/>
    <property type="evidence" value="ECO:0007669"/>
    <property type="project" value="TreeGrafter"/>
</dbReference>
<keyword evidence="5" id="KW-0472">Membrane</keyword>
<keyword evidence="4" id="KW-0677">Repeat</keyword>
<keyword evidence="3" id="KW-0732">Signal</keyword>
<comment type="subcellular location">
    <subcellularLocation>
        <location evidence="1">Cell membrane</location>
    </subcellularLocation>
</comment>
<name>A0A7R8D5K0_LEPSM</name>
<organism evidence="9 10">
    <name type="scientific">Lepeophtheirus salmonis</name>
    <name type="common">Salmon louse</name>
    <name type="synonym">Caligus salmonis</name>
    <dbReference type="NCBI Taxonomy" id="72036"/>
    <lineage>
        <taxon>Eukaryota</taxon>
        <taxon>Metazoa</taxon>
        <taxon>Ecdysozoa</taxon>
        <taxon>Arthropoda</taxon>
        <taxon>Crustacea</taxon>
        <taxon>Multicrustacea</taxon>
        <taxon>Hexanauplia</taxon>
        <taxon>Copepoda</taxon>
        <taxon>Siphonostomatoida</taxon>
        <taxon>Caligidae</taxon>
        <taxon>Lepeophtheirus</taxon>
    </lineage>
</organism>
<proteinExistence type="predicted"/>
<evidence type="ECO:0000313" key="10">
    <source>
        <dbReference type="Proteomes" id="UP000675881"/>
    </source>
</evidence>
<dbReference type="InterPro" id="IPR013783">
    <property type="entry name" value="Ig-like_fold"/>
</dbReference>
<dbReference type="PROSITE" id="PS50835">
    <property type="entry name" value="IG_LIKE"/>
    <property type="match status" value="1"/>
</dbReference>
<evidence type="ECO:0000256" key="4">
    <source>
        <dbReference type="ARBA" id="ARBA00022737"/>
    </source>
</evidence>
<reference evidence="9" key="1">
    <citation type="submission" date="2021-02" db="EMBL/GenBank/DDBJ databases">
        <authorList>
            <person name="Bekaert M."/>
        </authorList>
    </citation>
    <scope>NUCLEOTIDE SEQUENCE</scope>
    <source>
        <strain evidence="9">IoA-00</strain>
    </source>
</reference>
<accession>A0A7R8D5K0</accession>
<dbReference type="InterPro" id="IPR007110">
    <property type="entry name" value="Ig-like_dom"/>
</dbReference>
<gene>
    <name evidence="9" type="ORF">LSAA_12612</name>
</gene>
<evidence type="ECO:0000256" key="1">
    <source>
        <dbReference type="ARBA" id="ARBA00004236"/>
    </source>
</evidence>
<dbReference type="GO" id="GO:0005886">
    <property type="term" value="C:plasma membrane"/>
    <property type="evidence" value="ECO:0007669"/>
    <property type="project" value="UniProtKB-SubCell"/>
</dbReference>
<dbReference type="EMBL" id="HG994586">
    <property type="protein sequence ID" value="CAF3006884.1"/>
    <property type="molecule type" value="Genomic_DNA"/>
</dbReference>
<keyword evidence="2" id="KW-1003">Cell membrane</keyword>
<keyword evidence="6" id="KW-1015">Disulfide bond</keyword>
<evidence type="ECO:0000256" key="7">
    <source>
        <dbReference type="ARBA" id="ARBA00023180"/>
    </source>
</evidence>